<evidence type="ECO:0000256" key="2">
    <source>
        <dbReference type="SAM" id="SignalP"/>
    </source>
</evidence>
<comment type="caution">
    <text evidence="3">The sequence shown here is derived from an EMBL/GenBank/DDBJ whole genome shotgun (WGS) entry which is preliminary data.</text>
</comment>
<evidence type="ECO:0000256" key="1">
    <source>
        <dbReference type="SAM" id="MobiDB-lite"/>
    </source>
</evidence>
<feature type="region of interest" description="Disordered" evidence="1">
    <location>
        <begin position="135"/>
        <end position="216"/>
    </location>
</feature>
<evidence type="ECO:0008006" key="5">
    <source>
        <dbReference type="Google" id="ProtNLM"/>
    </source>
</evidence>
<proteinExistence type="predicted"/>
<organism evidence="3 4">
    <name type="scientific">Massilia psychrophila</name>
    <dbReference type="NCBI Taxonomy" id="1603353"/>
    <lineage>
        <taxon>Bacteria</taxon>
        <taxon>Pseudomonadati</taxon>
        <taxon>Pseudomonadota</taxon>
        <taxon>Betaproteobacteria</taxon>
        <taxon>Burkholderiales</taxon>
        <taxon>Oxalobacteraceae</taxon>
        <taxon>Telluria group</taxon>
        <taxon>Massilia</taxon>
    </lineage>
</organism>
<dbReference type="EMBL" id="PDOB01000006">
    <property type="protein sequence ID" value="PIL40735.1"/>
    <property type="molecule type" value="Genomic_DNA"/>
</dbReference>
<gene>
    <name evidence="3" type="ORF">CR103_06090</name>
</gene>
<keyword evidence="4" id="KW-1185">Reference proteome</keyword>
<evidence type="ECO:0000313" key="3">
    <source>
        <dbReference type="EMBL" id="PIL40735.1"/>
    </source>
</evidence>
<dbReference type="Proteomes" id="UP000228593">
    <property type="component" value="Unassembled WGS sequence"/>
</dbReference>
<feature type="chain" id="PRO_5013553575" description="DUF4398 domain-containing protein" evidence="2">
    <location>
        <begin position="26"/>
        <end position="216"/>
    </location>
</feature>
<feature type="signal peptide" evidence="2">
    <location>
        <begin position="1"/>
        <end position="25"/>
    </location>
</feature>
<dbReference type="RefSeq" id="WP_099915113.1">
    <property type="nucleotide sequence ID" value="NZ_BMHS01000002.1"/>
</dbReference>
<name>A0A2G8T3W0_9BURK</name>
<evidence type="ECO:0000313" key="4">
    <source>
        <dbReference type="Proteomes" id="UP000228593"/>
    </source>
</evidence>
<protein>
    <recommendedName>
        <fullName evidence="5">DUF4398 domain-containing protein</fullName>
    </recommendedName>
</protein>
<feature type="compositionally biased region" description="Basic and acidic residues" evidence="1">
    <location>
        <begin position="198"/>
        <end position="216"/>
    </location>
</feature>
<reference evidence="3 4" key="1">
    <citation type="submission" date="2017-10" db="EMBL/GenBank/DDBJ databases">
        <title>Massilia psychrophilum sp. nov., a novel purple-pigmented bacterium isolated from Tianshan glacier, Xinjiang Municipality, China.</title>
        <authorList>
            <person name="Wang H."/>
        </authorList>
    </citation>
    <scope>NUCLEOTIDE SEQUENCE [LARGE SCALE GENOMIC DNA]</scope>
    <source>
        <strain evidence="3 4">JCM 30813</strain>
    </source>
</reference>
<dbReference type="AlphaFoldDB" id="A0A2G8T3W0"/>
<sequence>MIILYSHLRRRALAAALLAALAGCGAVTLQPLDATVTKSESVADAERKLVQTARDRAQAEAAFAASEQVCHAKFFVNNCLDKAREKRRDALVGLRAIEVEADRFKRQAKVDERDRDLAKAEADFQAEEARMAATPLPVGAQEPGPALSTAPKPAVARNRAAGQAAKLKQRDADDQAGAAKRAANVQAFEKRKRNSAQRQKEIAEKKKQRVSEAEGQ</sequence>
<keyword evidence="2" id="KW-0732">Signal</keyword>
<feature type="compositionally biased region" description="Low complexity" evidence="1">
    <location>
        <begin position="154"/>
        <end position="165"/>
    </location>
</feature>
<dbReference type="OrthoDB" id="8777086at2"/>
<accession>A0A2G8T3W0</accession>